<dbReference type="SMART" id="SM00895">
    <property type="entry name" value="FCD"/>
    <property type="match status" value="1"/>
</dbReference>
<evidence type="ECO:0000313" key="6">
    <source>
        <dbReference type="Proteomes" id="UP001193748"/>
    </source>
</evidence>
<keyword evidence="1" id="KW-0805">Transcription regulation</keyword>
<dbReference type="InterPro" id="IPR036388">
    <property type="entry name" value="WH-like_DNA-bd_sf"/>
</dbReference>
<keyword evidence="2 5" id="KW-0238">DNA-binding</keyword>
<dbReference type="SUPFAM" id="SSF46785">
    <property type="entry name" value="Winged helix' DNA-binding domain"/>
    <property type="match status" value="1"/>
</dbReference>
<dbReference type="InterPro" id="IPR036390">
    <property type="entry name" value="WH_DNA-bd_sf"/>
</dbReference>
<evidence type="ECO:0000256" key="3">
    <source>
        <dbReference type="ARBA" id="ARBA00023163"/>
    </source>
</evidence>
<dbReference type="EMBL" id="JABSWW010000001">
    <property type="protein sequence ID" value="NRT91651.1"/>
    <property type="molecule type" value="Genomic_DNA"/>
</dbReference>
<dbReference type="InterPro" id="IPR008920">
    <property type="entry name" value="TF_FadR/GntR_C"/>
</dbReference>
<dbReference type="Pfam" id="PF07729">
    <property type="entry name" value="FCD"/>
    <property type="match status" value="1"/>
</dbReference>
<dbReference type="Gene3D" id="1.10.10.10">
    <property type="entry name" value="Winged helix-like DNA-binding domain superfamily/Winged helix DNA-binding domain"/>
    <property type="match status" value="1"/>
</dbReference>
<dbReference type="InterPro" id="IPR011711">
    <property type="entry name" value="GntR_C"/>
</dbReference>
<organism evidence="5 6">
    <name type="scientific">Clostridium beijerinckii</name>
    <name type="common">Clostridium MP</name>
    <dbReference type="NCBI Taxonomy" id="1520"/>
    <lineage>
        <taxon>Bacteria</taxon>
        <taxon>Bacillati</taxon>
        <taxon>Bacillota</taxon>
        <taxon>Clostridia</taxon>
        <taxon>Eubacteriales</taxon>
        <taxon>Clostridiaceae</taxon>
        <taxon>Clostridium</taxon>
    </lineage>
</organism>
<dbReference type="GO" id="GO:0003677">
    <property type="term" value="F:DNA binding"/>
    <property type="evidence" value="ECO:0007669"/>
    <property type="project" value="UniProtKB-KW"/>
</dbReference>
<dbReference type="AlphaFoldDB" id="A0AAX0B919"/>
<evidence type="ECO:0000256" key="1">
    <source>
        <dbReference type="ARBA" id="ARBA00023015"/>
    </source>
</evidence>
<accession>A0AAX0B919</accession>
<keyword evidence="3" id="KW-0804">Transcription</keyword>
<evidence type="ECO:0000259" key="4">
    <source>
        <dbReference type="PROSITE" id="PS50949"/>
    </source>
</evidence>
<dbReference type="Proteomes" id="UP001193748">
    <property type="component" value="Unassembled WGS sequence"/>
</dbReference>
<comment type="caution">
    <text evidence="5">The sequence shown here is derived from an EMBL/GenBank/DDBJ whole genome shotgun (WGS) entry which is preliminary data.</text>
</comment>
<dbReference type="PANTHER" id="PTHR43537:SF5">
    <property type="entry name" value="UXU OPERON TRANSCRIPTIONAL REGULATOR"/>
    <property type="match status" value="1"/>
</dbReference>
<dbReference type="PANTHER" id="PTHR43537">
    <property type="entry name" value="TRANSCRIPTIONAL REGULATOR, GNTR FAMILY"/>
    <property type="match status" value="1"/>
</dbReference>
<dbReference type="SUPFAM" id="SSF48008">
    <property type="entry name" value="GntR ligand-binding domain-like"/>
    <property type="match status" value="1"/>
</dbReference>
<evidence type="ECO:0000256" key="2">
    <source>
        <dbReference type="ARBA" id="ARBA00023125"/>
    </source>
</evidence>
<protein>
    <submittedName>
        <fullName evidence="5">DNA-binding FadR family transcriptional regulator</fullName>
    </submittedName>
</protein>
<sequence>MKELLSCKIVAFGGYMSDIRELDFNDTNSSTKSLGEQTSERIVQLIIDNDWKSGDKLPNEYDLASSLNVGRSTIREAIKALVSRNVLEIRRGAGTFISDKCGIADDPLGLTFVKDKYKLALDLLEVRFMIEPSIASIAATKATDEEIEQMSNLCDEIESLILKNEPYLEKDIEFHTAIAKSSKNLVVVNLIPIINRSITIFIDITNRKLRNETIETHREILNSIKEHNANGAHDAMLLHLVYNRRNIGSIIDKERNY</sequence>
<proteinExistence type="predicted"/>
<feature type="domain" description="HTH gntR-type" evidence="4">
    <location>
        <begin position="32"/>
        <end position="100"/>
    </location>
</feature>
<dbReference type="InterPro" id="IPR000524">
    <property type="entry name" value="Tscrpt_reg_HTH_GntR"/>
</dbReference>
<reference evidence="5" key="2">
    <citation type="journal article" date="2022" name="Nat. Biotechnol.">
        <title>Carbon-negative production of acetone and isopropanol by gas fermentation at industrial pilot scale.</title>
        <authorList>
            <person name="Liew F.E."/>
            <person name="Nogle R."/>
            <person name="Abdalla T."/>
            <person name="Rasor B.J."/>
            <person name="Canter C."/>
            <person name="Jensen R.O."/>
            <person name="Wang L."/>
            <person name="Strutz J."/>
            <person name="Chirania P."/>
            <person name="De Tissera S."/>
            <person name="Mueller A.P."/>
            <person name="Ruan Z."/>
            <person name="Gao A."/>
            <person name="Tran L."/>
            <person name="Engle N.L."/>
            <person name="Bromley J.C."/>
            <person name="Daniell J."/>
            <person name="Conrado R."/>
            <person name="Tschaplinski T.J."/>
            <person name="Giannone R.J."/>
            <person name="Hettich R.L."/>
            <person name="Karim A.S."/>
            <person name="Simpson S.D."/>
            <person name="Brown S.D."/>
            <person name="Leang C."/>
            <person name="Jewett M.C."/>
            <person name="Kopke M."/>
        </authorList>
    </citation>
    <scope>NUCLEOTIDE SEQUENCE</scope>
    <source>
        <strain evidence="5">DJ080</strain>
    </source>
</reference>
<dbReference type="PRINTS" id="PR00035">
    <property type="entry name" value="HTHGNTR"/>
</dbReference>
<evidence type="ECO:0000313" key="5">
    <source>
        <dbReference type="EMBL" id="NRT91651.1"/>
    </source>
</evidence>
<dbReference type="Gene3D" id="1.20.120.530">
    <property type="entry name" value="GntR ligand-binding domain-like"/>
    <property type="match status" value="1"/>
</dbReference>
<dbReference type="PROSITE" id="PS50949">
    <property type="entry name" value="HTH_GNTR"/>
    <property type="match status" value="1"/>
</dbReference>
<dbReference type="CDD" id="cd07377">
    <property type="entry name" value="WHTH_GntR"/>
    <property type="match status" value="1"/>
</dbReference>
<name>A0AAX0B919_CLOBE</name>
<dbReference type="GO" id="GO:0003700">
    <property type="term" value="F:DNA-binding transcription factor activity"/>
    <property type="evidence" value="ECO:0007669"/>
    <property type="project" value="InterPro"/>
</dbReference>
<dbReference type="Pfam" id="PF00392">
    <property type="entry name" value="GntR"/>
    <property type="match status" value="1"/>
</dbReference>
<dbReference type="SMART" id="SM00345">
    <property type="entry name" value="HTH_GNTR"/>
    <property type="match status" value="1"/>
</dbReference>
<gene>
    <name evidence="5" type="ORF">B0H41_005330</name>
</gene>
<reference evidence="5" key="1">
    <citation type="submission" date="2020-05" db="EMBL/GenBank/DDBJ databases">
        <authorList>
            <person name="Brown S."/>
            <person name="Huntemann M."/>
            <person name="Clum A."/>
            <person name="Spunde A."/>
            <person name="Palaniappan K."/>
            <person name="Ritter S."/>
            <person name="Mikhailova N."/>
            <person name="Chen I.-M."/>
            <person name="Stamatis D."/>
            <person name="Reddy T."/>
            <person name="O'Malley R."/>
            <person name="Daum C."/>
            <person name="Shapiro N."/>
            <person name="Ivanova N."/>
            <person name="Kyrpides N."/>
            <person name="Woyke T."/>
        </authorList>
    </citation>
    <scope>NUCLEOTIDE SEQUENCE</scope>
    <source>
        <strain evidence="5">DJ080</strain>
    </source>
</reference>